<protein>
    <submittedName>
        <fullName evidence="1">Uncharacterized protein</fullName>
    </submittedName>
</protein>
<gene>
    <name evidence="1" type="ORF">G6F64_014806</name>
</gene>
<dbReference type="EMBL" id="JAANQT010009725">
    <property type="protein sequence ID" value="KAG1276365.1"/>
    <property type="molecule type" value="Genomic_DNA"/>
</dbReference>
<comment type="caution">
    <text evidence="1">The sequence shown here is derived from an EMBL/GenBank/DDBJ whole genome shotgun (WGS) entry which is preliminary data.</text>
</comment>
<evidence type="ECO:0000313" key="2">
    <source>
        <dbReference type="Proteomes" id="UP000716291"/>
    </source>
</evidence>
<reference evidence="1" key="1">
    <citation type="journal article" date="2020" name="Microb. Genom.">
        <title>Genetic diversity of clinical and environmental Mucorales isolates obtained from an investigation of mucormycosis cases among solid organ transplant recipients.</title>
        <authorList>
            <person name="Nguyen M.H."/>
            <person name="Kaul D."/>
            <person name="Muto C."/>
            <person name="Cheng S.J."/>
            <person name="Richter R.A."/>
            <person name="Bruno V.M."/>
            <person name="Liu G."/>
            <person name="Beyhan S."/>
            <person name="Sundermann A.J."/>
            <person name="Mounaud S."/>
            <person name="Pasculle A.W."/>
            <person name="Nierman W.C."/>
            <person name="Driscoll E."/>
            <person name="Cumbie R."/>
            <person name="Clancy C.J."/>
            <person name="Dupont C.L."/>
        </authorList>
    </citation>
    <scope>NUCLEOTIDE SEQUENCE</scope>
    <source>
        <strain evidence="1">GL11</strain>
    </source>
</reference>
<organism evidence="1 2">
    <name type="scientific">Rhizopus oryzae</name>
    <name type="common">Mucormycosis agent</name>
    <name type="synonym">Rhizopus arrhizus var. delemar</name>
    <dbReference type="NCBI Taxonomy" id="64495"/>
    <lineage>
        <taxon>Eukaryota</taxon>
        <taxon>Fungi</taxon>
        <taxon>Fungi incertae sedis</taxon>
        <taxon>Mucoromycota</taxon>
        <taxon>Mucoromycotina</taxon>
        <taxon>Mucoromycetes</taxon>
        <taxon>Mucorales</taxon>
        <taxon>Mucorineae</taxon>
        <taxon>Rhizopodaceae</taxon>
        <taxon>Rhizopus</taxon>
    </lineage>
</organism>
<keyword evidence="2" id="KW-1185">Reference proteome</keyword>
<evidence type="ECO:0000313" key="1">
    <source>
        <dbReference type="EMBL" id="KAG1276365.1"/>
    </source>
</evidence>
<accession>A0A9P7BJ52</accession>
<dbReference type="Proteomes" id="UP000716291">
    <property type="component" value="Unassembled WGS sequence"/>
</dbReference>
<name>A0A9P7BJ52_RHIOR</name>
<sequence length="89" mass="9089">MVWPATHAAAPLESIAQPSGISPAIMNTVFQLIEASASSMRSTPVSSMPATPVIRVSATGSLLVSAIRMVNAKIAIAILNLCGRCSPVG</sequence>
<proteinExistence type="predicted"/>
<dbReference type="AlphaFoldDB" id="A0A9P7BJ52"/>